<evidence type="ECO:0000313" key="12">
    <source>
        <dbReference type="EMBL" id="TCL60875.1"/>
    </source>
</evidence>
<gene>
    <name evidence="12" type="ORF">EDC14_103534</name>
</gene>
<dbReference type="GO" id="GO:0043190">
    <property type="term" value="C:ATP-binding cassette (ABC) transporter complex"/>
    <property type="evidence" value="ECO:0007669"/>
    <property type="project" value="TreeGrafter"/>
</dbReference>
<evidence type="ECO:0000256" key="10">
    <source>
        <dbReference type="ARBA" id="ARBA00025157"/>
    </source>
</evidence>
<dbReference type="PANTHER" id="PTHR43553">
    <property type="entry name" value="HEAVY METAL TRANSPORTER"/>
    <property type="match status" value="1"/>
</dbReference>
<evidence type="ECO:0000256" key="1">
    <source>
        <dbReference type="ARBA" id="ARBA00004202"/>
    </source>
</evidence>
<protein>
    <submittedName>
        <fullName evidence="12">Energy-coupling factor transport system ATP-binding protein</fullName>
    </submittedName>
</protein>
<keyword evidence="4" id="KW-1003">Cell membrane</keyword>
<evidence type="ECO:0000259" key="11">
    <source>
        <dbReference type="PROSITE" id="PS50893"/>
    </source>
</evidence>
<dbReference type="Gene3D" id="3.40.50.300">
    <property type="entry name" value="P-loop containing nucleotide triphosphate hydrolases"/>
    <property type="match status" value="2"/>
</dbReference>
<dbReference type="InterPro" id="IPR003593">
    <property type="entry name" value="AAA+_ATPase"/>
</dbReference>
<comment type="subcellular location">
    <subcellularLocation>
        <location evidence="1">Cell membrane</location>
        <topology evidence="1">Peripheral membrane protein</topology>
    </subcellularLocation>
</comment>
<evidence type="ECO:0000256" key="6">
    <source>
        <dbReference type="ARBA" id="ARBA00022741"/>
    </source>
</evidence>
<keyword evidence="3" id="KW-0813">Transport</keyword>
<evidence type="ECO:0000256" key="7">
    <source>
        <dbReference type="ARBA" id="ARBA00022840"/>
    </source>
</evidence>
<comment type="similarity">
    <text evidence="2">Belongs to the ABC transporter superfamily.</text>
</comment>
<dbReference type="InterPro" id="IPR003439">
    <property type="entry name" value="ABC_transporter-like_ATP-bd"/>
</dbReference>
<dbReference type="FunFam" id="3.40.50.300:FF:000224">
    <property type="entry name" value="Energy-coupling factor transporter ATP-binding protein EcfA"/>
    <property type="match status" value="1"/>
</dbReference>
<keyword evidence="5" id="KW-0677">Repeat</keyword>
<dbReference type="RefSeq" id="WP_165908201.1">
    <property type="nucleotide sequence ID" value="NZ_SLUN01000035.1"/>
</dbReference>
<dbReference type="InterPro" id="IPR017871">
    <property type="entry name" value="ABC_transporter-like_CS"/>
</dbReference>
<dbReference type="SMART" id="SM00382">
    <property type="entry name" value="AAA"/>
    <property type="match status" value="2"/>
</dbReference>
<reference evidence="12 13" key="1">
    <citation type="submission" date="2019-03" db="EMBL/GenBank/DDBJ databases">
        <title>Genomic Encyclopedia of Type Strains, Phase IV (KMG-IV): sequencing the most valuable type-strain genomes for metagenomic binning, comparative biology and taxonomic classification.</title>
        <authorList>
            <person name="Goeker M."/>
        </authorList>
    </citation>
    <scope>NUCLEOTIDE SEQUENCE [LARGE SCALE GENOMIC DNA]</scope>
    <source>
        <strain evidence="12 13">LX-B</strain>
    </source>
</reference>
<feature type="domain" description="ABC transporter" evidence="11">
    <location>
        <begin position="298"/>
        <end position="532"/>
    </location>
</feature>
<dbReference type="InterPro" id="IPR027417">
    <property type="entry name" value="P-loop_NTPase"/>
</dbReference>
<keyword evidence="6" id="KW-0547">Nucleotide-binding</keyword>
<name>A0A4R1R5S7_HYDET</name>
<comment type="function">
    <text evidence="10">Probably part of an ABC transporter complex. Responsible for energy coupling to the transport system.</text>
</comment>
<accession>A0A4R1R5S7</accession>
<organism evidence="12 13">
    <name type="scientific">Hydrogenispora ethanolica</name>
    <dbReference type="NCBI Taxonomy" id="1082276"/>
    <lineage>
        <taxon>Bacteria</taxon>
        <taxon>Bacillati</taxon>
        <taxon>Bacillota</taxon>
        <taxon>Hydrogenispora</taxon>
    </lineage>
</organism>
<dbReference type="FunFam" id="3.40.50.300:FF:001422">
    <property type="entry name" value="Cobalt ABC transporter ATP-binding protein"/>
    <property type="match status" value="1"/>
</dbReference>
<evidence type="ECO:0000313" key="13">
    <source>
        <dbReference type="Proteomes" id="UP000295008"/>
    </source>
</evidence>
<sequence>MPDISFQNFSFRYDNLKEPTLQAINLTIAAGEKVLIAGASGSGKSTLAHCINGLIPFTYPGAIGGVLEIGGIRPYERSIDEISQWVGTILQDQDGQFVGLTVGEDVAFAAENRGVDQDTMRVQVTEALNEVGMVEYIDETPHNLSGGQKQKVAIAGILTTNAPILLFDEPLANLDPASGKRAMATIRNIHEQTGKTVIVIEHRIEDVLEHGFDRIVVIDAGRIVADGPPDQVLATDVLSRHGLREPLYIEALKRAGVRLTPSDRISAIAHVAKFKAQVGAAYPRQEPPPPPAAAAPLLRVSGVSYRYFEDGPDILHDISFTIQQGEMLAILGNNGAGKSTLLKVLTGIARHQKGGIEYQGESIARWSIRKRATIIGYVMQNPNQMITKPLIFDEVAFGLRNRGCAAELVGRRVEEALRICGLYPYRKWPVDSLSYGQKKRVTIAAILVLQPRLIVLDEPTAGQDHRTYQEFMGFLERIKQTGISVVLITHDMQLALEYADRALVLSGGTIIAADSVFRILSDPFITRRANLKETSLSQLAHWCEIDDAGGLMASFIRQAKHPNSFSMEGNR</sequence>
<dbReference type="PANTHER" id="PTHR43553:SF26">
    <property type="entry name" value="ABC TRANSPORTER ATP-BINDING PROTEIN BC_2655-RELATED"/>
    <property type="match status" value="1"/>
</dbReference>
<dbReference type="InterPro" id="IPR050095">
    <property type="entry name" value="ECF_ABC_transporter_ATP-bd"/>
</dbReference>
<evidence type="ECO:0000256" key="9">
    <source>
        <dbReference type="ARBA" id="ARBA00023136"/>
    </source>
</evidence>
<feature type="domain" description="ABC transporter" evidence="11">
    <location>
        <begin position="4"/>
        <end position="245"/>
    </location>
</feature>
<dbReference type="CDD" id="cd03225">
    <property type="entry name" value="ABC_cobalt_CbiO_domain1"/>
    <property type="match status" value="2"/>
</dbReference>
<keyword evidence="13" id="KW-1185">Reference proteome</keyword>
<keyword evidence="7 12" id="KW-0067">ATP-binding</keyword>
<dbReference type="EMBL" id="SLUN01000035">
    <property type="protein sequence ID" value="TCL60875.1"/>
    <property type="molecule type" value="Genomic_DNA"/>
</dbReference>
<dbReference type="AlphaFoldDB" id="A0A4R1R5S7"/>
<dbReference type="Proteomes" id="UP000295008">
    <property type="component" value="Unassembled WGS sequence"/>
</dbReference>
<evidence type="ECO:0000256" key="8">
    <source>
        <dbReference type="ARBA" id="ARBA00022967"/>
    </source>
</evidence>
<evidence type="ECO:0000256" key="5">
    <source>
        <dbReference type="ARBA" id="ARBA00022737"/>
    </source>
</evidence>
<dbReference type="NCBIfam" id="NF010167">
    <property type="entry name" value="PRK13648.1"/>
    <property type="match status" value="2"/>
</dbReference>
<dbReference type="PROSITE" id="PS00211">
    <property type="entry name" value="ABC_TRANSPORTER_1"/>
    <property type="match status" value="2"/>
</dbReference>
<keyword evidence="9" id="KW-0472">Membrane</keyword>
<dbReference type="InterPro" id="IPR022216">
    <property type="entry name" value="ABC_Co_transporter"/>
</dbReference>
<dbReference type="Pfam" id="PF12558">
    <property type="entry name" value="DUF3744"/>
    <property type="match status" value="1"/>
</dbReference>
<evidence type="ECO:0000256" key="4">
    <source>
        <dbReference type="ARBA" id="ARBA00022475"/>
    </source>
</evidence>
<dbReference type="Pfam" id="PF00005">
    <property type="entry name" value="ABC_tran"/>
    <property type="match status" value="2"/>
</dbReference>
<dbReference type="InterPro" id="IPR015856">
    <property type="entry name" value="ABC_transpr_CbiO/EcfA_su"/>
</dbReference>
<comment type="caution">
    <text evidence="12">The sequence shown here is derived from an EMBL/GenBank/DDBJ whole genome shotgun (WGS) entry which is preliminary data.</text>
</comment>
<evidence type="ECO:0000256" key="3">
    <source>
        <dbReference type="ARBA" id="ARBA00022448"/>
    </source>
</evidence>
<proteinExistence type="inferred from homology"/>
<dbReference type="PROSITE" id="PS50893">
    <property type="entry name" value="ABC_TRANSPORTER_2"/>
    <property type="match status" value="2"/>
</dbReference>
<dbReference type="GO" id="GO:0042626">
    <property type="term" value="F:ATPase-coupled transmembrane transporter activity"/>
    <property type="evidence" value="ECO:0007669"/>
    <property type="project" value="TreeGrafter"/>
</dbReference>
<dbReference type="GO" id="GO:0005524">
    <property type="term" value="F:ATP binding"/>
    <property type="evidence" value="ECO:0007669"/>
    <property type="project" value="UniProtKB-KW"/>
</dbReference>
<keyword evidence="8" id="KW-1278">Translocase</keyword>
<evidence type="ECO:0000256" key="2">
    <source>
        <dbReference type="ARBA" id="ARBA00005417"/>
    </source>
</evidence>
<dbReference type="SUPFAM" id="SSF52540">
    <property type="entry name" value="P-loop containing nucleoside triphosphate hydrolases"/>
    <property type="match status" value="2"/>
</dbReference>
<dbReference type="GO" id="GO:0016887">
    <property type="term" value="F:ATP hydrolysis activity"/>
    <property type="evidence" value="ECO:0007669"/>
    <property type="project" value="InterPro"/>
</dbReference>